<evidence type="ECO:0000256" key="1">
    <source>
        <dbReference type="ARBA" id="ARBA00004123"/>
    </source>
</evidence>
<feature type="domain" description="Pre-mRNA polyadenylation factor Fip1" evidence="6">
    <location>
        <begin position="144"/>
        <end position="185"/>
    </location>
</feature>
<feature type="region of interest" description="Disordered" evidence="5">
    <location>
        <begin position="192"/>
        <end position="317"/>
    </location>
</feature>
<dbReference type="GeneID" id="24136623"/>
<evidence type="ECO:0000259" key="6">
    <source>
        <dbReference type="Pfam" id="PF05182"/>
    </source>
</evidence>
<dbReference type="Pfam" id="PF05182">
    <property type="entry name" value="Fip1"/>
    <property type="match status" value="1"/>
</dbReference>
<dbReference type="EMBL" id="KK583329">
    <property type="protein sequence ID" value="KDO19931.1"/>
    <property type="molecule type" value="Genomic_DNA"/>
</dbReference>
<comment type="subcellular location">
    <subcellularLocation>
        <location evidence="1">Nucleus</location>
    </subcellularLocation>
</comment>
<feature type="compositionally biased region" description="Low complexity" evidence="5">
    <location>
        <begin position="206"/>
        <end position="224"/>
    </location>
</feature>
<keyword evidence="3" id="KW-0507">mRNA processing</keyword>
<feature type="compositionally biased region" description="Acidic residues" evidence="5">
    <location>
        <begin position="1"/>
        <end position="11"/>
    </location>
</feature>
<sequence>MEEEYDEEFGDDVLPTAAPAARPEATAIVVDEEEEEDDEPLYGTVTVTDAAAGGAEASTAQDDGDDDEDDEEEDEGIAIVLKETEESPSKSSKLRFVRGGNQYVRDEHPLSTPPLQPRNPGDQYEPTFEELSLLGIGGRRTAFDVDIDQLEEKPWRKPGVDISDYFNYGFDEASWRDYCAKQLQKRRELAYQKTQEKEAEEKEKAAAALKAASAMSDPGFRMMGGPRGPMYPPRGPPPPWHQPPPWHMRAPPTHPGTSSDDRKDGFKSGSSARNEKSSRSDSRVGRDRATVTATTTSVGTMTSLAQQPSVEIAVAVP</sequence>
<proteinExistence type="inferred from homology"/>
<feature type="compositionally biased region" description="Acidic residues" evidence="5">
    <location>
        <begin position="30"/>
        <end position="40"/>
    </location>
</feature>
<dbReference type="RefSeq" id="XP_012209370.1">
    <property type="nucleotide sequence ID" value="XM_012353980.1"/>
</dbReference>
<dbReference type="GO" id="GO:0005634">
    <property type="term" value="C:nucleus"/>
    <property type="evidence" value="ECO:0007669"/>
    <property type="project" value="UniProtKB-SubCell"/>
</dbReference>
<feature type="region of interest" description="Disordered" evidence="5">
    <location>
        <begin position="1"/>
        <end position="125"/>
    </location>
</feature>
<evidence type="ECO:0000313" key="7">
    <source>
        <dbReference type="EMBL" id="KDO19931.1"/>
    </source>
</evidence>
<evidence type="ECO:0000256" key="5">
    <source>
        <dbReference type="SAM" id="MobiDB-lite"/>
    </source>
</evidence>
<comment type="similarity">
    <text evidence="2">Belongs to the FIP1 family.</text>
</comment>
<feature type="compositionally biased region" description="Basic and acidic residues" evidence="5">
    <location>
        <begin position="192"/>
        <end position="205"/>
    </location>
</feature>
<reference evidence="7 8" key="1">
    <citation type="journal article" date="2013" name="PLoS Genet.">
        <title>Distinctive expansion of potential virulence genes in the genome of the oomycete fish pathogen Saprolegnia parasitica.</title>
        <authorList>
            <person name="Jiang R.H."/>
            <person name="de Bruijn I."/>
            <person name="Haas B.J."/>
            <person name="Belmonte R."/>
            <person name="Lobach L."/>
            <person name="Christie J."/>
            <person name="van den Ackerveken G."/>
            <person name="Bottin A."/>
            <person name="Bulone V."/>
            <person name="Diaz-Moreno S.M."/>
            <person name="Dumas B."/>
            <person name="Fan L."/>
            <person name="Gaulin E."/>
            <person name="Govers F."/>
            <person name="Grenville-Briggs L.J."/>
            <person name="Horner N.R."/>
            <person name="Levin J.Z."/>
            <person name="Mammella M."/>
            <person name="Meijer H.J."/>
            <person name="Morris P."/>
            <person name="Nusbaum C."/>
            <person name="Oome S."/>
            <person name="Phillips A.J."/>
            <person name="van Rooyen D."/>
            <person name="Rzeszutek E."/>
            <person name="Saraiva M."/>
            <person name="Secombes C.J."/>
            <person name="Seidl M.F."/>
            <person name="Snel B."/>
            <person name="Stassen J.H."/>
            <person name="Sykes S."/>
            <person name="Tripathy S."/>
            <person name="van den Berg H."/>
            <person name="Vega-Arreguin J.C."/>
            <person name="Wawra S."/>
            <person name="Young S.K."/>
            <person name="Zeng Q."/>
            <person name="Dieguez-Uribeondo J."/>
            <person name="Russ C."/>
            <person name="Tyler B.M."/>
            <person name="van West P."/>
        </authorList>
    </citation>
    <scope>NUCLEOTIDE SEQUENCE [LARGE SCALE GENOMIC DNA]</scope>
    <source>
        <strain evidence="7 8">CBS 223.65</strain>
    </source>
</reference>
<organism evidence="7 8">
    <name type="scientific">Saprolegnia parasitica (strain CBS 223.65)</name>
    <dbReference type="NCBI Taxonomy" id="695850"/>
    <lineage>
        <taxon>Eukaryota</taxon>
        <taxon>Sar</taxon>
        <taxon>Stramenopiles</taxon>
        <taxon>Oomycota</taxon>
        <taxon>Saprolegniomycetes</taxon>
        <taxon>Saprolegniales</taxon>
        <taxon>Saprolegniaceae</taxon>
        <taxon>Saprolegnia</taxon>
    </lineage>
</organism>
<dbReference type="GO" id="GO:0006397">
    <property type="term" value="P:mRNA processing"/>
    <property type="evidence" value="ECO:0007669"/>
    <property type="project" value="UniProtKB-KW"/>
</dbReference>
<feature type="compositionally biased region" description="Low complexity" evidence="5">
    <location>
        <begin position="290"/>
        <end position="303"/>
    </location>
</feature>
<dbReference type="InterPro" id="IPR007854">
    <property type="entry name" value="Fip1_dom"/>
</dbReference>
<feature type="compositionally biased region" description="Basic and acidic residues" evidence="5">
    <location>
        <begin position="273"/>
        <end position="289"/>
    </location>
</feature>
<dbReference type="OMA" id="ASWRDYC"/>
<evidence type="ECO:0000313" key="8">
    <source>
        <dbReference type="Proteomes" id="UP000030745"/>
    </source>
</evidence>
<dbReference type="VEuPathDB" id="FungiDB:SPRG_14839"/>
<feature type="compositionally biased region" description="Pro residues" evidence="5">
    <location>
        <begin position="229"/>
        <end position="246"/>
    </location>
</feature>
<dbReference type="InterPro" id="IPR044976">
    <property type="entry name" value="FIPS5/FIPS3-like"/>
</dbReference>
<accession>A0A067C040</accession>
<gene>
    <name evidence="7" type="ORF">SPRG_14839</name>
</gene>
<keyword evidence="4" id="KW-0539">Nucleus</keyword>
<protein>
    <recommendedName>
        <fullName evidence="6">Pre-mRNA polyadenylation factor Fip1 domain-containing protein</fullName>
    </recommendedName>
</protein>
<feature type="compositionally biased region" description="Low complexity" evidence="5">
    <location>
        <begin position="43"/>
        <end position="60"/>
    </location>
</feature>
<dbReference type="Proteomes" id="UP000030745">
    <property type="component" value="Unassembled WGS sequence"/>
</dbReference>
<dbReference type="OrthoDB" id="1917198at2759"/>
<dbReference type="PANTHER" id="PTHR36884">
    <property type="entry name" value="FIP1[III]-LIKE PROTEIN"/>
    <property type="match status" value="1"/>
</dbReference>
<evidence type="ECO:0000256" key="2">
    <source>
        <dbReference type="ARBA" id="ARBA00007459"/>
    </source>
</evidence>
<dbReference type="PANTHER" id="PTHR36884:SF4">
    <property type="entry name" value="FIP1[III]-LIKE PROTEIN"/>
    <property type="match status" value="1"/>
</dbReference>
<evidence type="ECO:0000256" key="3">
    <source>
        <dbReference type="ARBA" id="ARBA00022664"/>
    </source>
</evidence>
<dbReference type="KEGG" id="spar:SPRG_14839"/>
<dbReference type="STRING" id="695850.A0A067C040"/>
<name>A0A067C040_SAPPC</name>
<dbReference type="AlphaFoldDB" id="A0A067C040"/>
<feature type="compositionally biased region" description="Acidic residues" evidence="5">
    <location>
        <begin position="62"/>
        <end position="76"/>
    </location>
</feature>
<feature type="compositionally biased region" description="Low complexity" evidence="5">
    <location>
        <begin position="15"/>
        <end position="27"/>
    </location>
</feature>
<keyword evidence="8" id="KW-1185">Reference proteome</keyword>
<evidence type="ECO:0000256" key="4">
    <source>
        <dbReference type="ARBA" id="ARBA00023242"/>
    </source>
</evidence>